<organism evidence="3 4">
    <name type="scientific">Coniophora puteana (strain RWD-64-598)</name>
    <name type="common">Brown rot fungus</name>
    <dbReference type="NCBI Taxonomy" id="741705"/>
    <lineage>
        <taxon>Eukaryota</taxon>
        <taxon>Fungi</taxon>
        <taxon>Dikarya</taxon>
        <taxon>Basidiomycota</taxon>
        <taxon>Agaricomycotina</taxon>
        <taxon>Agaricomycetes</taxon>
        <taxon>Agaricomycetidae</taxon>
        <taxon>Boletales</taxon>
        <taxon>Coniophorineae</taxon>
        <taxon>Coniophoraceae</taxon>
        <taxon>Coniophora</taxon>
    </lineage>
</organism>
<feature type="region of interest" description="Disordered" evidence="1">
    <location>
        <begin position="87"/>
        <end position="142"/>
    </location>
</feature>
<feature type="compositionally biased region" description="Acidic residues" evidence="1">
    <location>
        <begin position="113"/>
        <end position="129"/>
    </location>
</feature>
<name>A0A5M3MDC0_CONPW</name>
<dbReference type="AlphaFoldDB" id="A0A5M3MDC0"/>
<protein>
    <submittedName>
        <fullName evidence="3">Uncharacterized protein</fullName>
    </submittedName>
</protein>
<dbReference type="EMBL" id="JH711585">
    <property type="protein sequence ID" value="EIW76641.1"/>
    <property type="molecule type" value="Genomic_DNA"/>
</dbReference>
<comment type="caution">
    <text evidence="3">The sequence shown here is derived from an EMBL/GenBank/DDBJ whole genome shotgun (WGS) entry which is preliminary data.</text>
</comment>
<keyword evidence="4" id="KW-1185">Reference proteome</keyword>
<keyword evidence="2" id="KW-0472">Membrane</keyword>
<accession>A0A5M3MDC0</accession>
<evidence type="ECO:0000256" key="1">
    <source>
        <dbReference type="SAM" id="MobiDB-lite"/>
    </source>
</evidence>
<reference evidence="4" key="1">
    <citation type="journal article" date="2012" name="Science">
        <title>The Paleozoic origin of enzymatic lignin decomposition reconstructed from 31 fungal genomes.</title>
        <authorList>
            <person name="Floudas D."/>
            <person name="Binder M."/>
            <person name="Riley R."/>
            <person name="Barry K."/>
            <person name="Blanchette R.A."/>
            <person name="Henrissat B."/>
            <person name="Martinez A.T."/>
            <person name="Otillar R."/>
            <person name="Spatafora J.W."/>
            <person name="Yadav J.S."/>
            <person name="Aerts A."/>
            <person name="Benoit I."/>
            <person name="Boyd A."/>
            <person name="Carlson A."/>
            <person name="Copeland A."/>
            <person name="Coutinho P.M."/>
            <person name="de Vries R.P."/>
            <person name="Ferreira P."/>
            <person name="Findley K."/>
            <person name="Foster B."/>
            <person name="Gaskell J."/>
            <person name="Glotzer D."/>
            <person name="Gorecki P."/>
            <person name="Heitman J."/>
            <person name="Hesse C."/>
            <person name="Hori C."/>
            <person name="Igarashi K."/>
            <person name="Jurgens J.A."/>
            <person name="Kallen N."/>
            <person name="Kersten P."/>
            <person name="Kohler A."/>
            <person name="Kuees U."/>
            <person name="Kumar T.K.A."/>
            <person name="Kuo A."/>
            <person name="LaButti K."/>
            <person name="Larrondo L.F."/>
            <person name="Lindquist E."/>
            <person name="Ling A."/>
            <person name="Lombard V."/>
            <person name="Lucas S."/>
            <person name="Lundell T."/>
            <person name="Martin R."/>
            <person name="McLaughlin D.J."/>
            <person name="Morgenstern I."/>
            <person name="Morin E."/>
            <person name="Murat C."/>
            <person name="Nagy L.G."/>
            <person name="Nolan M."/>
            <person name="Ohm R.A."/>
            <person name="Patyshakuliyeva A."/>
            <person name="Rokas A."/>
            <person name="Ruiz-Duenas F.J."/>
            <person name="Sabat G."/>
            <person name="Salamov A."/>
            <person name="Samejima M."/>
            <person name="Schmutz J."/>
            <person name="Slot J.C."/>
            <person name="St John F."/>
            <person name="Stenlid J."/>
            <person name="Sun H."/>
            <person name="Sun S."/>
            <person name="Syed K."/>
            <person name="Tsang A."/>
            <person name="Wiebenga A."/>
            <person name="Young D."/>
            <person name="Pisabarro A."/>
            <person name="Eastwood D.C."/>
            <person name="Martin F."/>
            <person name="Cullen D."/>
            <person name="Grigoriev I.V."/>
            <person name="Hibbett D.S."/>
        </authorList>
    </citation>
    <scope>NUCLEOTIDE SEQUENCE [LARGE SCALE GENOMIC DNA]</scope>
    <source>
        <strain evidence="4">RWD-64-598 SS2</strain>
    </source>
</reference>
<evidence type="ECO:0000313" key="4">
    <source>
        <dbReference type="Proteomes" id="UP000053558"/>
    </source>
</evidence>
<dbReference type="OrthoDB" id="3198959at2759"/>
<proteinExistence type="predicted"/>
<dbReference type="GeneID" id="19210804"/>
<evidence type="ECO:0000256" key="2">
    <source>
        <dbReference type="SAM" id="Phobius"/>
    </source>
</evidence>
<keyword evidence="2" id="KW-1133">Transmembrane helix</keyword>
<dbReference type="RefSeq" id="XP_007773027.1">
    <property type="nucleotide sequence ID" value="XM_007774837.1"/>
</dbReference>
<dbReference type="Proteomes" id="UP000053558">
    <property type="component" value="Unassembled WGS sequence"/>
</dbReference>
<feature type="transmembrane region" description="Helical" evidence="2">
    <location>
        <begin position="20"/>
        <end position="41"/>
    </location>
</feature>
<gene>
    <name evidence="3" type="ORF">CONPUDRAFT_84607</name>
</gene>
<dbReference type="KEGG" id="cput:CONPUDRAFT_84607"/>
<evidence type="ECO:0000313" key="3">
    <source>
        <dbReference type="EMBL" id="EIW76641.1"/>
    </source>
</evidence>
<keyword evidence="2" id="KW-0812">Transmembrane</keyword>
<sequence>MPATYSSPDSPRLGHKNEPTGSFLIPLVLTIGGLALVFLLWRRASQLKSIVAHQLQTWRGDNAGNVRLSEDNGPPASEFLVDEVIDLERGEGEHLPAPGHKLNNTNAEHPPYTEEDEEEDEDEDEEESGEGVPLQSTRTGAH</sequence>